<sequence length="94" mass="10593">MSIIFTQASIFHLYRLGLVVMGKTGEKYRLSDEGDMNALIRYCDQTRDPSISRQFDAFLDSVDPATLALMKAKRLISYGSEARSDNRGRLRSVG</sequence>
<protein>
    <submittedName>
        <fullName evidence="1">Uncharacterized protein</fullName>
    </submittedName>
</protein>
<evidence type="ECO:0000313" key="1">
    <source>
        <dbReference type="EMBL" id="MCZ0866367.1"/>
    </source>
</evidence>
<accession>A0A9J6RQG1</accession>
<gene>
    <name evidence="1" type="ORF">O0V09_14235</name>
</gene>
<reference evidence="1 2" key="1">
    <citation type="submission" date="2022-12" db="EMBL/GenBank/DDBJ databases">
        <title>Dasania phycosphaerae sp. nov., isolated from particulate material of the south coast of Korea.</title>
        <authorList>
            <person name="Jiang Y."/>
        </authorList>
    </citation>
    <scope>NUCLEOTIDE SEQUENCE [LARGE SCALE GENOMIC DNA]</scope>
    <source>
        <strain evidence="1 2">GY-19</strain>
    </source>
</reference>
<name>A0A9J6RQG1_9GAMM</name>
<dbReference type="Proteomes" id="UP001069090">
    <property type="component" value="Unassembled WGS sequence"/>
</dbReference>
<evidence type="ECO:0000313" key="2">
    <source>
        <dbReference type="Proteomes" id="UP001069090"/>
    </source>
</evidence>
<dbReference type="AlphaFoldDB" id="A0A9J6RQG1"/>
<proteinExistence type="predicted"/>
<organism evidence="1 2">
    <name type="scientific">Dasania phycosphaerae</name>
    <dbReference type="NCBI Taxonomy" id="2950436"/>
    <lineage>
        <taxon>Bacteria</taxon>
        <taxon>Pseudomonadati</taxon>
        <taxon>Pseudomonadota</taxon>
        <taxon>Gammaproteobacteria</taxon>
        <taxon>Cellvibrionales</taxon>
        <taxon>Spongiibacteraceae</taxon>
        <taxon>Dasania</taxon>
    </lineage>
</organism>
<comment type="caution">
    <text evidence="1">The sequence shown here is derived from an EMBL/GenBank/DDBJ whole genome shotgun (WGS) entry which is preliminary data.</text>
</comment>
<keyword evidence="2" id="KW-1185">Reference proteome</keyword>
<dbReference type="RefSeq" id="WP_258332531.1">
    <property type="nucleotide sequence ID" value="NZ_JAPTGG010000012.1"/>
</dbReference>
<dbReference type="EMBL" id="JAPTGG010000012">
    <property type="protein sequence ID" value="MCZ0866367.1"/>
    <property type="molecule type" value="Genomic_DNA"/>
</dbReference>